<dbReference type="OrthoDB" id="196000at2759"/>
<dbReference type="Proteomes" id="UP000095751">
    <property type="component" value="Unassembled WGS sequence"/>
</dbReference>
<dbReference type="InParanoid" id="A0A1E7FF90"/>
<evidence type="ECO:0000313" key="1">
    <source>
        <dbReference type="EMBL" id="OEU16830.1"/>
    </source>
</evidence>
<dbReference type="EMBL" id="KV784358">
    <property type="protein sequence ID" value="OEU16830.1"/>
    <property type="molecule type" value="Genomic_DNA"/>
</dbReference>
<dbReference type="KEGG" id="fcy:FRACYDRAFT_269118"/>
<dbReference type="AlphaFoldDB" id="A0A1E7FF90"/>
<accession>A0A1E7FF90</accession>
<evidence type="ECO:0000313" key="2">
    <source>
        <dbReference type="Proteomes" id="UP000095751"/>
    </source>
</evidence>
<name>A0A1E7FF90_9STRA</name>
<gene>
    <name evidence="1" type="ORF">FRACYDRAFT_269118</name>
</gene>
<organism evidence="1 2">
    <name type="scientific">Fragilariopsis cylindrus CCMP1102</name>
    <dbReference type="NCBI Taxonomy" id="635003"/>
    <lineage>
        <taxon>Eukaryota</taxon>
        <taxon>Sar</taxon>
        <taxon>Stramenopiles</taxon>
        <taxon>Ochrophyta</taxon>
        <taxon>Bacillariophyta</taxon>
        <taxon>Bacillariophyceae</taxon>
        <taxon>Bacillariophycidae</taxon>
        <taxon>Bacillariales</taxon>
        <taxon>Bacillariaceae</taxon>
        <taxon>Fragilariopsis</taxon>
    </lineage>
</organism>
<keyword evidence="2" id="KW-1185">Reference proteome</keyword>
<sequence length="252" mass="27881">MRKNNLIDVFYLALLAVLATEVTSLLFTSICWTSTDQSDDDNEQEYRNRHHSGTRADFLKKSSSLVISAATVMLIPTDPANARGRATLEQAYERYSPRILDGGSFYKGKLKTMIAKDDWTGIRDALVEPPKKSKKDRSKIDGGISERAALAGSFSDSRVLVALDLLASQFSDNSISPKTRDMKKEVDQLRAVALGEENAGGGFFGMGAKKPTKSELSKRMKELYIIGGTSWNKYVYLANEGLPVQVLKLPYL</sequence>
<proteinExistence type="predicted"/>
<reference evidence="1 2" key="1">
    <citation type="submission" date="2016-09" db="EMBL/GenBank/DDBJ databases">
        <title>Extensive genetic diversity and differential bi-allelic expression allows diatom success in the polar Southern Ocean.</title>
        <authorList>
            <consortium name="DOE Joint Genome Institute"/>
            <person name="Mock T."/>
            <person name="Otillar R.P."/>
            <person name="Strauss J."/>
            <person name="Dupont C."/>
            <person name="Frickenhaus S."/>
            <person name="Maumus F."/>
            <person name="Mcmullan M."/>
            <person name="Sanges R."/>
            <person name="Schmutz J."/>
            <person name="Toseland A."/>
            <person name="Valas R."/>
            <person name="Veluchamy A."/>
            <person name="Ward B.J."/>
            <person name="Allen A."/>
            <person name="Barry K."/>
            <person name="Falciatore A."/>
            <person name="Ferrante M."/>
            <person name="Fortunato A.E."/>
            <person name="Gloeckner G."/>
            <person name="Gruber A."/>
            <person name="Hipkin R."/>
            <person name="Janech M."/>
            <person name="Kroth P."/>
            <person name="Leese F."/>
            <person name="Lindquist E."/>
            <person name="Lyon B.R."/>
            <person name="Martin J."/>
            <person name="Mayer C."/>
            <person name="Parker M."/>
            <person name="Quesneville H."/>
            <person name="Raymond J."/>
            <person name="Uhlig C."/>
            <person name="Valentin K.U."/>
            <person name="Worden A.Z."/>
            <person name="Armbrust E.V."/>
            <person name="Bowler C."/>
            <person name="Green B."/>
            <person name="Moulton V."/>
            <person name="Van Oosterhout C."/>
            <person name="Grigoriev I."/>
        </authorList>
    </citation>
    <scope>NUCLEOTIDE SEQUENCE [LARGE SCALE GENOMIC DNA]</scope>
    <source>
        <strain evidence="1 2">CCMP1102</strain>
    </source>
</reference>
<protein>
    <submittedName>
        <fullName evidence="1">Uncharacterized protein</fullName>
    </submittedName>
</protein>